<dbReference type="InterPro" id="IPR001471">
    <property type="entry name" value="AP2/ERF_dom"/>
</dbReference>
<dbReference type="CDD" id="cd00018">
    <property type="entry name" value="AP2"/>
    <property type="match status" value="1"/>
</dbReference>
<dbReference type="InterPro" id="IPR036955">
    <property type="entry name" value="AP2/ERF_dom_sf"/>
</dbReference>
<keyword evidence="10" id="KW-1185">Reference proteome</keyword>
<name>A0A1S4BGY6_TOBAC</name>
<feature type="compositionally biased region" description="Low complexity" evidence="8">
    <location>
        <begin position="1"/>
        <end position="15"/>
    </location>
</feature>
<dbReference type="GO" id="GO:0006952">
    <property type="term" value="P:defense response"/>
    <property type="evidence" value="ECO:0007669"/>
    <property type="project" value="UniProtKB-KW"/>
</dbReference>
<feature type="compositionally biased region" description="Polar residues" evidence="8">
    <location>
        <begin position="22"/>
        <end position="40"/>
    </location>
</feature>
<comment type="subcellular location">
    <subcellularLocation>
        <location evidence="1">Nucleus</location>
    </subcellularLocation>
</comment>
<keyword evidence="7" id="KW-0539">Nucleus</keyword>
<reference evidence="10" key="1">
    <citation type="journal article" date="2014" name="Nat. Commun.">
        <title>The tobacco genome sequence and its comparison with those of tomato and potato.</title>
        <authorList>
            <person name="Sierro N."/>
            <person name="Battey J.N."/>
            <person name="Ouadi S."/>
            <person name="Bakaher N."/>
            <person name="Bovet L."/>
            <person name="Willig A."/>
            <person name="Goepfert S."/>
            <person name="Peitsch M.C."/>
            <person name="Ivanov N.V."/>
        </authorList>
    </citation>
    <scope>NUCLEOTIDE SEQUENCE [LARGE SCALE GENOMIC DNA]</scope>
</reference>
<evidence type="ECO:0000256" key="3">
    <source>
        <dbReference type="ARBA" id="ARBA00022821"/>
    </source>
</evidence>
<evidence type="ECO:0000256" key="4">
    <source>
        <dbReference type="ARBA" id="ARBA00023015"/>
    </source>
</evidence>
<gene>
    <name evidence="11" type="primary">LOC107808166</name>
</gene>
<dbReference type="RefSeq" id="XP_016488144.1">
    <property type="nucleotide sequence ID" value="XM_016632658.2"/>
</dbReference>
<dbReference type="GO" id="GO:0003700">
    <property type="term" value="F:DNA-binding transcription factor activity"/>
    <property type="evidence" value="ECO:0007669"/>
    <property type="project" value="InterPro"/>
</dbReference>
<dbReference type="InterPro" id="IPR016177">
    <property type="entry name" value="DNA-bd_dom_sf"/>
</dbReference>
<feature type="region of interest" description="Disordered" evidence="8">
    <location>
        <begin position="1"/>
        <end position="40"/>
    </location>
</feature>
<dbReference type="Gene3D" id="3.30.730.10">
    <property type="entry name" value="AP2/ERF domain"/>
    <property type="match status" value="1"/>
</dbReference>
<dbReference type="Proteomes" id="UP000790787">
    <property type="component" value="Chromosome 16"/>
</dbReference>
<dbReference type="OMA" id="IMQDESN"/>
<dbReference type="SMR" id="A0A1S4BGY6"/>
<feature type="domain" description="AP2/ERF" evidence="9">
    <location>
        <begin position="42"/>
        <end position="99"/>
    </location>
</feature>
<dbReference type="AlphaFoldDB" id="A0A1S4BGY6"/>
<keyword evidence="5" id="KW-0238">DNA-binding</keyword>
<dbReference type="OrthoDB" id="780830at2759"/>
<evidence type="ECO:0000256" key="5">
    <source>
        <dbReference type="ARBA" id="ARBA00023125"/>
    </source>
</evidence>
<dbReference type="PANTHER" id="PTHR31677:SF118">
    <property type="entry name" value="OS04G0399800 PROTEIN"/>
    <property type="match status" value="1"/>
</dbReference>
<dbReference type="GeneID" id="107808166"/>
<keyword evidence="4" id="KW-0805">Transcription regulation</keyword>
<evidence type="ECO:0000259" key="9">
    <source>
        <dbReference type="PROSITE" id="PS51032"/>
    </source>
</evidence>
<evidence type="ECO:0000256" key="1">
    <source>
        <dbReference type="ARBA" id="ARBA00004123"/>
    </source>
</evidence>
<evidence type="ECO:0000313" key="10">
    <source>
        <dbReference type="Proteomes" id="UP000790787"/>
    </source>
</evidence>
<dbReference type="FunFam" id="3.30.730.10:FF:000001">
    <property type="entry name" value="Ethylene-responsive transcription factor 2"/>
    <property type="match status" value="1"/>
</dbReference>
<dbReference type="GO" id="GO:0005634">
    <property type="term" value="C:nucleus"/>
    <property type="evidence" value="ECO:0007669"/>
    <property type="project" value="UniProtKB-SubCell"/>
</dbReference>
<evidence type="ECO:0000256" key="7">
    <source>
        <dbReference type="ARBA" id="ARBA00023242"/>
    </source>
</evidence>
<dbReference type="PaxDb" id="4097-A0A1S4BGY6"/>
<keyword evidence="2" id="KW-0936">Ethylene signaling pathway</keyword>
<evidence type="ECO:0000256" key="6">
    <source>
        <dbReference type="ARBA" id="ARBA00023163"/>
    </source>
</evidence>
<keyword evidence="3" id="KW-0611">Plant defense</keyword>
<dbReference type="PROSITE" id="PS51032">
    <property type="entry name" value="AP2_ERF"/>
    <property type="match status" value="1"/>
</dbReference>
<dbReference type="GO" id="GO:0003677">
    <property type="term" value="F:DNA binding"/>
    <property type="evidence" value="ECO:0007669"/>
    <property type="project" value="UniProtKB-KW"/>
</dbReference>
<dbReference type="PANTHER" id="PTHR31677">
    <property type="entry name" value="AP2 DOMAIN CLASS TRANSCRIPTION FACTOR"/>
    <property type="match status" value="1"/>
</dbReference>
<dbReference type="GO" id="GO:0009873">
    <property type="term" value="P:ethylene-activated signaling pathway"/>
    <property type="evidence" value="ECO:0007669"/>
    <property type="project" value="UniProtKB-KW"/>
</dbReference>
<keyword evidence="6" id="KW-0804">Transcription</keyword>
<dbReference type="STRING" id="4097.A0A1S4BGY6"/>
<dbReference type="KEGG" id="nta:107808166"/>
<dbReference type="SUPFAM" id="SSF54171">
    <property type="entry name" value="DNA-binding domain"/>
    <property type="match status" value="1"/>
</dbReference>
<reference evidence="11" key="2">
    <citation type="submission" date="2025-08" db="UniProtKB">
        <authorList>
            <consortium name="RefSeq"/>
        </authorList>
    </citation>
    <scope>IDENTIFICATION</scope>
    <source>
        <tissue evidence="11">Leaf</tissue>
    </source>
</reference>
<dbReference type="SMART" id="SM00380">
    <property type="entry name" value="AP2"/>
    <property type="match status" value="1"/>
</dbReference>
<evidence type="ECO:0000256" key="2">
    <source>
        <dbReference type="ARBA" id="ARBA00022745"/>
    </source>
</evidence>
<organism evidence="10 11">
    <name type="scientific">Nicotiana tabacum</name>
    <name type="common">Common tobacco</name>
    <dbReference type="NCBI Taxonomy" id="4097"/>
    <lineage>
        <taxon>Eukaryota</taxon>
        <taxon>Viridiplantae</taxon>
        <taxon>Streptophyta</taxon>
        <taxon>Embryophyta</taxon>
        <taxon>Tracheophyta</taxon>
        <taxon>Spermatophyta</taxon>
        <taxon>Magnoliopsida</taxon>
        <taxon>eudicotyledons</taxon>
        <taxon>Gunneridae</taxon>
        <taxon>Pentapetalae</taxon>
        <taxon>asterids</taxon>
        <taxon>lamiids</taxon>
        <taxon>Solanales</taxon>
        <taxon>Solanaceae</taxon>
        <taxon>Nicotianoideae</taxon>
        <taxon>Nicotianeae</taxon>
        <taxon>Nicotiana</taxon>
    </lineage>
</organism>
<accession>A0A1S4BGY6</accession>
<sequence length="326" mass="36430">MNIIKSSTSSSTNKSTKPRKNIGSNVSSNGKQNAEEQQNNCRYLGVRRRPWGRYAAEIRDPNTKERHWLGTFDTAEEAALAYDRAARSMRSNNNKSNKPIRTNFVYSDMPHGSSVTCLISPDEEYQHHLLQQQQQLLVFGQAENVPVVNYADFSHFSISNINTSNGGEDFALQQYYNSNYGMHMEDNYRYESNNATSTELPPLPEDITSSGNCYYYSEESNHQTTQFPATTAISSVSDHMGYSSSNSTSLLNEMKAMSFGTNNEYQYGMTCGEAGGGGSTITTTSGTTSESYNDFGFDDCLQPLQYCSSNIMQDESNNTTLGYWFS</sequence>
<dbReference type="PRINTS" id="PR00367">
    <property type="entry name" value="ETHRSPELEMNT"/>
</dbReference>
<evidence type="ECO:0000313" key="11">
    <source>
        <dbReference type="RefSeq" id="XP_016488144.1"/>
    </source>
</evidence>
<proteinExistence type="predicted"/>
<protein>
    <submittedName>
        <fullName evidence="11">Ethylene-responsive transcription factor LEP-like</fullName>
    </submittedName>
    <submittedName>
        <fullName evidence="11">Uncharacterized protein LOC107808166</fullName>
    </submittedName>
</protein>
<dbReference type="Pfam" id="PF00847">
    <property type="entry name" value="AP2"/>
    <property type="match status" value="1"/>
</dbReference>
<dbReference type="RefSeq" id="XP_016488144.1">
    <property type="nucleotide sequence ID" value="XM_016632658.1"/>
</dbReference>
<evidence type="ECO:0000256" key="8">
    <source>
        <dbReference type="SAM" id="MobiDB-lite"/>
    </source>
</evidence>